<gene>
    <name evidence="1" type="ORF">JBKA6_1405</name>
</gene>
<evidence type="ECO:0000313" key="1">
    <source>
        <dbReference type="EMBL" id="BAV95418.1"/>
    </source>
</evidence>
<accession>A0A1J1DZR6</accession>
<keyword evidence="2" id="KW-1185">Reference proteome</keyword>
<name>A0A1J1DZR6_9FLAO</name>
<organism evidence="1 2">
    <name type="scientific">Ichthyobacterium seriolicida</name>
    <dbReference type="NCBI Taxonomy" id="242600"/>
    <lineage>
        <taxon>Bacteria</taxon>
        <taxon>Pseudomonadati</taxon>
        <taxon>Bacteroidota</taxon>
        <taxon>Flavobacteriia</taxon>
        <taxon>Flavobacteriales</taxon>
        <taxon>Ichthyobacteriaceae</taxon>
        <taxon>Ichthyobacterium</taxon>
    </lineage>
</organism>
<sequence length="63" mass="7217">MYSFFEKELNISIFNSEKEIHINNNSFFIAHGHGLGAKSKKSKIIRKVLSFSHMSIFVLLNSS</sequence>
<proteinExistence type="predicted"/>
<dbReference type="KEGG" id="ise:JBKA6_1405"/>
<reference evidence="1 2" key="1">
    <citation type="submission" date="2014-03" db="EMBL/GenBank/DDBJ databases">
        <title>complete genome sequence of Flavobacteriaceae bacterium JBKA-6.</title>
        <authorList>
            <person name="Takano T."/>
            <person name="Nakamura Y."/>
            <person name="Takuma S."/>
            <person name="Yasuike M."/>
            <person name="Matsuyama T."/>
            <person name="Sakai T."/>
            <person name="Fujiwara A."/>
            <person name="Kimoto K."/>
            <person name="Fukuda Y."/>
            <person name="Kondo H."/>
            <person name="Hirono I."/>
            <person name="Nakayasu C."/>
        </authorList>
    </citation>
    <scope>NUCLEOTIDE SEQUENCE [LARGE SCALE GENOMIC DNA]</scope>
    <source>
        <strain evidence="1 2">JBKA-6</strain>
    </source>
</reference>
<evidence type="ECO:0000313" key="2">
    <source>
        <dbReference type="Proteomes" id="UP000243197"/>
    </source>
</evidence>
<protein>
    <submittedName>
        <fullName evidence="1">Uncharacterized protein</fullName>
    </submittedName>
</protein>
<dbReference type="AlphaFoldDB" id="A0A1J1DZR6"/>
<dbReference type="Proteomes" id="UP000243197">
    <property type="component" value="Chromosome"/>
</dbReference>
<dbReference type="EMBL" id="AP014564">
    <property type="protein sequence ID" value="BAV95418.1"/>
    <property type="molecule type" value="Genomic_DNA"/>
</dbReference>